<dbReference type="InterPro" id="IPR005650">
    <property type="entry name" value="BlaI_family"/>
</dbReference>
<keyword evidence="2" id="KW-0805">Transcription regulation</keyword>
<evidence type="ECO:0000313" key="5">
    <source>
        <dbReference type="EMBL" id="OQP54467.1"/>
    </source>
</evidence>
<keyword evidence="4" id="KW-0804">Transcription</keyword>
<evidence type="ECO:0000256" key="4">
    <source>
        <dbReference type="ARBA" id="ARBA00023163"/>
    </source>
</evidence>
<dbReference type="OrthoDB" id="1098508at2"/>
<accession>A0A1V9F8A0</accession>
<dbReference type="SUPFAM" id="SSF46785">
    <property type="entry name" value="Winged helix' DNA-binding domain"/>
    <property type="match status" value="1"/>
</dbReference>
<dbReference type="EMBL" id="LWBP01000207">
    <property type="protein sequence ID" value="OQP54467.1"/>
    <property type="molecule type" value="Genomic_DNA"/>
</dbReference>
<keyword evidence="3" id="KW-0238">DNA-binding</keyword>
<evidence type="ECO:0000256" key="1">
    <source>
        <dbReference type="ARBA" id="ARBA00011046"/>
    </source>
</evidence>
<comment type="similarity">
    <text evidence="1">Belongs to the BlaI transcriptional regulatory family.</text>
</comment>
<dbReference type="STRING" id="550983.A4R26_27720"/>
<dbReference type="AlphaFoldDB" id="A0A1V9F8A0"/>
<dbReference type="RefSeq" id="WP_081169296.1">
    <property type="nucleotide sequence ID" value="NZ_LWBP01000207.1"/>
</dbReference>
<dbReference type="Gene3D" id="1.10.10.10">
    <property type="entry name" value="Winged helix-like DNA-binding domain superfamily/Winged helix DNA-binding domain"/>
    <property type="match status" value="1"/>
</dbReference>
<organism evidence="5 6">
    <name type="scientific">Niastella populi</name>
    <dbReference type="NCBI Taxonomy" id="550983"/>
    <lineage>
        <taxon>Bacteria</taxon>
        <taxon>Pseudomonadati</taxon>
        <taxon>Bacteroidota</taxon>
        <taxon>Chitinophagia</taxon>
        <taxon>Chitinophagales</taxon>
        <taxon>Chitinophagaceae</taxon>
        <taxon>Niastella</taxon>
    </lineage>
</organism>
<sequence length="123" mass="14032">MKSLTKAEEQVMQILWLLKQGFLKDILDKMPEPKPHSNTVATILKILIDKGFVSFEVMGRNNLYKPAVSKAEYGKKSINQLVKGYFENSPAKLLSHFVNENKLSKEDLEALLEQIKNAKNNNQ</sequence>
<dbReference type="InterPro" id="IPR036388">
    <property type="entry name" value="WH-like_DNA-bd_sf"/>
</dbReference>
<dbReference type="GO" id="GO:0003677">
    <property type="term" value="F:DNA binding"/>
    <property type="evidence" value="ECO:0007669"/>
    <property type="project" value="UniProtKB-KW"/>
</dbReference>
<dbReference type="GO" id="GO:0045892">
    <property type="term" value="P:negative regulation of DNA-templated transcription"/>
    <property type="evidence" value="ECO:0007669"/>
    <property type="project" value="InterPro"/>
</dbReference>
<evidence type="ECO:0000313" key="6">
    <source>
        <dbReference type="Proteomes" id="UP000192276"/>
    </source>
</evidence>
<dbReference type="Pfam" id="PF03965">
    <property type="entry name" value="Penicillinase_R"/>
    <property type="match status" value="1"/>
</dbReference>
<keyword evidence="6" id="KW-1185">Reference proteome</keyword>
<evidence type="ECO:0000256" key="3">
    <source>
        <dbReference type="ARBA" id="ARBA00023125"/>
    </source>
</evidence>
<gene>
    <name evidence="5" type="ORF">A4R26_27720</name>
</gene>
<reference evidence="6" key="1">
    <citation type="submission" date="2016-04" db="EMBL/GenBank/DDBJ databases">
        <authorList>
            <person name="Chen L."/>
            <person name="Zhuang W."/>
            <person name="Wang G."/>
        </authorList>
    </citation>
    <scope>NUCLEOTIDE SEQUENCE [LARGE SCALE GENOMIC DNA]</scope>
    <source>
        <strain evidence="6">208</strain>
    </source>
</reference>
<comment type="caution">
    <text evidence="5">The sequence shown here is derived from an EMBL/GenBank/DDBJ whole genome shotgun (WGS) entry which is preliminary data.</text>
</comment>
<name>A0A1V9F8A0_9BACT</name>
<dbReference type="Proteomes" id="UP000192276">
    <property type="component" value="Unassembled WGS sequence"/>
</dbReference>
<proteinExistence type="inferred from homology"/>
<protein>
    <submittedName>
        <fullName evidence="5">Transcriptional regulator</fullName>
    </submittedName>
</protein>
<dbReference type="PIRSF" id="PIRSF019455">
    <property type="entry name" value="CopR_AtkY"/>
    <property type="match status" value="1"/>
</dbReference>
<dbReference type="Gene3D" id="1.10.4040.10">
    <property type="entry name" value="Penicillinase repressor domain"/>
    <property type="match status" value="1"/>
</dbReference>
<dbReference type="InterPro" id="IPR036390">
    <property type="entry name" value="WH_DNA-bd_sf"/>
</dbReference>
<evidence type="ECO:0000256" key="2">
    <source>
        <dbReference type="ARBA" id="ARBA00023015"/>
    </source>
</evidence>